<evidence type="ECO:0000313" key="1">
    <source>
        <dbReference type="EMBL" id="SVE07855.1"/>
    </source>
</evidence>
<name>A0A383AKY3_9ZZZZ</name>
<dbReference type="EMBL" id="UINC01192619">
    <property type="protein sequence ID" value="SVE07855.1"/>
    <property type="molecule type" value="Genomic_DNA"/>
</dbReference>
<gene>
    <name evidence="1" type="ORF">METZ01_LOCUS460709</name>
</gene>
<protein>
    <submittedName>
        <fullName evidence="1">Uncharacterized protein</fullName>
    </submittedName>
</protein>
<sequence length="104" mass="11185">MKILNRIITIMATIMVMMLLVSTSQTDAKQIFYNSLDSQKAVQDGGGTVHAGVFVEGAFDNGFYSKKAGEAVSFPTDGQLLLEAGSIALWVKVMIDIKKVPGES</sequence>
<reference evidence="1" key="1">
    <citation type="submission" date="2018-05" db="EMBL/GenBank/DDBJ databases">
        <authorList>
            <person name="Lanie J.A."/>
            <person name="Ng W.-L."/>
            <person name="Kazmierczak K.M."/>
            <person name="Andrzejewski T.M."/>
            <person name="Davidsen T.M."/>
            <person name="Wayne K.J."/>
            <person name="Tettelin H."/>
            <person name="Glass J.I."/>
            <person name="Rusch D."/>
            <person name="Podicherti R."/>
            <person name="Tsui H.-C.T."/>
            <person name="Winkler M.E."/>
        </authorList>
    </citation>
    <scope>NUCLEOTIDE SEQUENCE</scope>
</reference>
<feature type="non-terminal residue" evidence="1">
    <location>
        <position position="104"/>
    </location>
</feature>
<proteinExistence type="predicted"/>
<dbReference type="AlphaFoldDB" id="A0A383AKY3"/>
<accession>A0A383AKY3</accession>
<organism evidence="1">
    <name type="scientific">marine metagenome</name>
    <dbReference type="NCBI Taxonomy" id="408172"/>
    <lineage>
        <taxon>unclassified sequences</taxon>
        <taxon>metagenomes</taxon>
        <taxon>ecological metagenomes</taxon>
    </lineage>
</organism>